<keyword evidence="3" id="KW-1185">Reference proteome</keyword>
<comment type="caution">
    <text evidence="2">The sequence shown here is derived from an EMBL/GenBank/DDBJ whole genome shotgun (WGS) entry which is preliminary data.</text>
</comment>
<evidence type="ECO:0000313" key="3">
    <source>
        <dbReference type="Proteomes" id="UP000319671"/>
    </source>
</evidence>
<dbReference type="Pfam" id="PF13302">
    <property type="entry name" value="Acetyltransf_3"/>
    <property type="match status" value="1"/>
</dbReference>
<keyword evidence="2" id="KW-0808">Transferase</keyword>
<accession>A0A561DYD9</accession>
<reference evidence="2 3" key="1">
    <citation type="submission" date="2019-06" db="EMBL/GenBank/DDBJ databases">
        <title>Sorghum-associated microbial communities from plants grown in Nebraska, USA.</title>
        <authorList>
            <person name="Schachtman D."/>
        </authorList>
    </citation>
    <scope>NUCLEOTIDE SEQUENCE [LARGE SCALE GENOMIC DNA]</scope>
    <source>
        <strain evidence="2 3">2482</strain>
    </source>
</reference>
<dbReference type="PANTHER" id="PTHR43441:SF3">
    <property type="entry name" value="ACETYLTRANSFERASE"/>
    <property type="match status" value="1"/>
</dbReference>
<sequence>MKPILIDFSDEIYTERLYIRKPMPGDGKKVFEAIQASLNELKRWMPWANREQTEQEVEANMRDAHAKFLTREDLRLHIFNRETGEFIGASGLHRMNWEVPKFEIGYWINTSLSGNGYITEAAEAITEFAFRELNAKRVEIRCDSKNTKSRAIPEKLGFTLEGILKNDGISADRQELRDTCIYAKIKK</sequence>
<dbReference type="Proteomes" id="UP000319671">
    <property type="component" value="Unassembled WGS sequence"/>
</dbReference>
<dbReference type="RefSeq" id="WP_144562085.1">
    <property type="nucleotide sequence ID" value="NZ_VIVN01000001.1"/>
</dbReference>
<protein>
    <submittedName>
        <fullName evidence="2">RimJ/RimL family protein N-acetyltransferase</fullName>
    </submittedName>
</protein>
<dbReference type="PANTHER" id="PTHR43441">
    <property type="entry name" value="RIBOSOMAL-PROTEIN-SERINE ACETYLTRANSFERASE"/>
    <property type="match status" value="1"/>
</dbReference>
<dbReference type="Gene3D" id="3.40.630.30">
    <property type="match status" value="1"/>
</dbReference>
<evidence type="ECO:0000259" key="1">
    <source>
        <dbReference type="PROSITE" id="PS51186"/>
    </source>
</evidence>
<organism evidence="2 3">
    <name type="scientific">Neobacillus bataviensis</name>
    <dbReference type="NCBI Taxonomy" id="220685"/>
    <lineage>
        <taxon>Bacteria</taxon>
        <taxon>Bacillati</taxon>
        <taxon>Bacillota</taxon>
        <taxon>Bacilli</taxon>
        <taxon>Bacillales</taxon>
        <taxon>Bacillaceae</taxon>
        <taxon>Neobacillus</taxon>
    </lineage>
</organism>
<dbReference type="GO" id="GO:0008999">
    <property type="term" value="F:protein-N-terminal-alanine acetyltransferase activity"/>
    <property type="evidence" value="ECO:0007669"/>
    <property type="project" value="TreeGrafter"/>
</dbReference>
<name>A0A561DYD9_9BACI</name>
<dbReference type="AlphaFoldDB" id="A0A561DYD9"/>
<dbReference type="InterPro" id="IPR051908">
    <property type="entry name" value="Ribosomal_N-acetyltransferase"/>
</dbReference>
<dbReference type="GO" id="GO:0005737">
    <property type="term" value="C:cytoplasm"/>
    <property type="evidence" value="ECO:0007669"/>
    <property type="project" value="TreeGrafter"/>
</dbReference>
<dbReference type="GO" id="GO:1990189">
    <property type="term" value="F:protein N-terminal-serine acetyltransferase activity"/>
    <property type="evidence" value="ECO:0007669"/>
    <property type="project" value="TreeGrafter"/>
</dbReference>
<dbReference type="InterPro" id="IPR016181">
    <property type="entry name" value="Acyl_CoA_acyltransferase"/>
</dbReference>
<dbReference type="InterPro" id="IPR000182">
    <property type="entry name" value="GNAT_dom"/>
</dbReference>
<gene>
    <name evidence="2" type="ORF">FB550_101408</name>
</gene>
<feature type="domain" description="N-acetyltransferase" evidence="1">
    <location>
        <begin position="28"/>
        <end position="181"/>
    </location>
</feature>
<evidence type="ECO:0000313" key="2">
    <source>
        <dbReference type="EMBL" id="TWE08387.1"/>
    </source>
</evidence>
<dbReference type="PROSITE" id="PS51186">
    <property type="entry name" value="GNAT"/>
    <property type="match status" value="1"/>
</dbReference>
<dbReference type="EMBL" id="VIVN01000001">
    <property type="protein sequence ID" value="TWE08387.1"/>
    <property type="molecule type" value="Genomic_DNA"/>
</dbReference>
<dbReference type="SUPFAM" id="SSF55729">
    <property type="entry name" value="Acyl-CoA N-acyltransferases (Nat)"/>
    <property type="match status" value="1"/>
</dbReference>
<proteinExistence type="predicted"/>